<dbReference type="RefSeq" id="WP_197007242.1">
    <property type="nucleotide sequence ID" value="NZ_BONS01000019.1"/>
</dbReference>
<feature type="region of interest" description="Disordered" evidence="1">
    <location>
        <begin position="59"/>
        <end position="81"/>
    </location>
</feature>
<sequence>MGEWVPAAMMVAVYVGVVAGLAWLALRVRRRGISSPALGVFDEIYRPTAAESRIEIQIQAEWQDPTETPDKLPRSGPFAGR</sequence>
<name>A0A8J7GP80_9ACTN</name>
<evidence type="ECO:0000256" key="2">
    <source>
        <dbReference type="SAM" id="Phobius"/>
    </source>
</evidence>
<evidence type="ECO:0008006" key="5">
    <source>
        <dbReference type="Google" id="ProtNLM"/>
    </source>
</evidence>
<organism evidence="3 4">
    <name type="scientific">Longispora fulva</name>
    <dbReference type="NCBI Taxonomy" id="619741"/>
    <lineage>
        <taxon>Bacteria</taxon>
        <taxon>Bacillati</taxon>
        <taxon>Actinomycetota</taxon>
        <taxon>Actinomycetes</taxon>
        <taxon>Micromonosporales</taxon>
        <taxon>Micromonosporaceae</taxon>
        <taxon>Longispora</taxon>
    </lineage>
</organism>
<accession>A0A8J7GP80</accession>
<reference evidence="3" key="1">
    <citation type="submission" date="2020-11" db="EMBL/GenBank/DDBJ databases">
        <title>Sequencing the genomes of 1000 actinobacteria strains.</title>
        <authorList>
            <person name="Klenk H.-P."/>
        </authorList>
    </citation>
    <scope>NUCLEOTIDE SEQUENCE</scope>
    <source>
        <strain evidence="3">DSM 45356</strain>
    </source>
</reference>
<protein>
    <recommendedName>
        <fullName evidence="5">Secreted protein</fullName>
    </recommendedName>
</protein>
<gene>
    <name evidence="3" type="ORF">IW245_006917</name>
</gene>
<feature type="transmembrane region" description="Helical" evidence="2">
    <location>
        <begin position="6"/>
        <end position="26"/>
    </location>
</feature>
<evidence type="ECO:0000313" key="4">
    <source>
        <dbReference type="Proteomes" id="UP000622552"/>
    </source>
</evidence>
<dbReference type="Proteomes" id="UP000622552">
    <property type="component" value="Unassembled WGS sequence"/>
</dbReference>
<keyword evidence="4" id="KW-1185">Reference proteome</keyword>
<keyword evidence="2" id="KW-1133">Transmembrane helix</keyword>
<keyword evidence="2" id="KW-0472">Membrane</keyword>
<evidence type="ECO:0000313" key="3">
    <source>
        <dbReference type="EMBL" id="MBG6140723.1"/>
    </source>
</evidence>
<dbReference type="EMBL" id="JADOUF010000001">
    <property type="protein sequence ID" value="MBG6140723.1"/>
    <property type="molecule type" value="Genomic_DNA"/>
</dbReference>
<proteinExistence type="predicted"/>
<comment type="caution">
    <text evidence="3">The sequence shown here is derived from an EMBL/GenBank/DDBJ whole genome shotgun (WGS) entry which is preliminary data.</text>
</comment>
<dbReference type="AlphaFoldDB" id="A0A8J7GP80"/>
<evidence type="ECO:0000256" key="1">
    <source>
        <dbReference type="SAM" id="MobiDB-lite"/>
    </source>
</evidence>
<keyword evidence="2" id="KW-0812">Transmembrane</keyword>